<sequence length="228" mass="22985">MRTRHAGIVTLACAAAVLVSGCVRVTDGLPVSDGSAEPAAAAPGTSTGPANQPEPGIMPTSGAPVPAGAVACAPEVAPRVGYVATVDDPRAPQIVIGVPEGWSFAGGTGDVAGTLTGPDRMTATVTIATTDLDPAAAFRGYADDIMEQSAVSTVSVLPGELCSYSGQKLMGSWSDIPVTAVEFRDRLVHLPTDTANYLVSVHVEAPSGVDGLDAAGDVLTADFEVRMP</sequence>
<accession>A0A7I7RXL9</accession>
<keyword evidence="4" id="KW-1185">Reference proteome</keyword>
<evidence type="ECO:0000256" key="1">
    <source>
        <dbReference type="SAM" id="MobiDB-lite"/>
    </source>
</evidence>
<evidence type="ECO:0000313" key="4">
    <source>
        <dbReference type="Proteomes" id="UP000467428"/>
    </source>
</evidence>
<name>A0A7I7RXL9_9MYCO</name>
<feature type="compositionally biased region" description="Low complexity" evidence="1">
    <location>
        <begin position="34"/>
        <end position="50"/>
    </location>
</feature>
<dbReference type="EMBL" id="AP022593">
    <property type="protein sequence ID" value="BBY49287.1"/>
    <property type="molecule type" value="Genomic_DNA"/>
</dbReference>
<feature type="region of interest" description="Disordered" evidence="1">
    <location>
        <begin position="34"/>
        <end position="62"/>
    </location>
</feature>
<feature type="chain" id="PRO_5029780085" description="Lipoprotein LpqN" evidence="2">
    <location>
        <begin position="26"/>
        <end position="228"/>
    </location>
</feature>
<evidence type="ECO:0008006" key="5">
    <source>
        <dbReference type="Google" id="ProtNLM"/>
    </source>
</evidence>
<dbReference type="PROSITE" id="PS51257">
    <property type="entry name" value="PROKAR_LIPOPROTEIN"/>
    <property type="match status" value="1"/>
</dbReference>
<feature type="signal peptide" evidence="2">
    <location>
        <begin position="1"/>
        <end position="25"/>
    </location>
</feature>
<proteinExistence type="predicted"/>
<protein>
    <recommendedName>
        <fullName evidence="5">Lipoprotein LpqN</fullName>
    </recommendedName>
</protein>
<organism evidence="3 4">
    <name type="scientific">Mycolicibacterium arabiense</name>
    <dbReference type="NCBI Taxonomy" id="1286181"/>
    <lineage>
        <taxon>Bacteria</taxon>
        <taxon>Bacillati</taxon>
        <taxon>Actinomycetota</taxon>
        <taxon>Actinomycetes</taxon>
        <taxon>Mycobacteriales</taxon>
        <taxon>Mycobacteriaceae</taxon>
        <taxon>Mycolicibacterium</taxon>
    </lineage>
</organism>
<evidence type="ECO:0000256" key="2">
    <source>
        <dbReference type="SAM" id="SignalP"/>
    </source>
</evidence>
<gene>
    <name evidence="3" type="ORF">MARA_27550</name>
</gene>
<dbReference type="RefSeq" id="WP_163918950.1">
    <property type="nucleotide sequence ID" value="NZ_AP022593.1"/>
</dbReference>
<dbReference type="AlphaFoldDB" id="A0A7I7RXL9"/>
<evidence type="ECO:0000313" key="3">
    <source>
        <dbReference type="EMBL" id="BBY49287.1"/>
    </source>
</evidence>
<geneLocation type="plasmid" evidence="4">
    <name>pjcm18538 dna</name>
</geneLocation>
<dbReference type="Proteomes" id="UP000467428">
    <property type="component" value="Chromosome"/>
</dbReference>
<keyword evidence="2" id="KW-0732">Signal</keyword>
<reference evidence="3 4" key="1">
    <citation type="journal article" date="2019" name="Emerg. Microbes Infect.">
        <title>Comprehensive subspecies identification of 175 nontuberculous mycobacteria species based on 7547 genomic profiles.</title>
        <authorList>
            <person name="Matsumoto Y."/>
            <person name="Kinjo T."/>
            <person name="Motooka D."/>
            <person name="Nabeya D."/>
            <person name="Jung N."/>
            <person name="Uechi K."/>
            <person name="Horii T."/>
            <person name="Iida T."/>
            <person name="Fujita J."/>
            <person name="Nakamura S."/>
        </authorList>
    </citation>
    <scope>NUCLEOTIDE SEQUENCE [LARGE SCALE GENOMIC DNA]</scope>
    <source>
        <strain evidence="3 4">JCM 18538</strain>
    </source>
</reference>
<dbReference type="KEGG" id="marz:MARA_27550"/>